<name>A0A8H7ZJ37_9ASCO</name>
<dbReference type="EMBL" id="JAEOAQ010000002">
    <property type="protein sequence ID" value="KAG5419717.1"/>
    <property type="molecule type" value="Genomic_DNA"/>
</dbReference>
<evidence type="ECO:0000313" key="2">
    <source>
        <dbReference type="Proteomes" id="UP000669133"/>
    </source>
</evidence>
<dbReference type="AlphaFoldDB" id="A0A8H7ZJ37"/>
<sequence>MKTKQATITILKLKKGKTTYILTLATITLDNIRNDLATVINNSGGLSKDEDVNEIKQEHEGEVDLMDEDSIPVPKSEFEVVDSVSGSSDEVKRVDPEELKIAVPRDASSPYDNEWIELTEENIDEVEFKDYDILAFTTAADDEFEIVKAEYDE</sequence>
<dbReference type="GeneID" id="93650226"/>
<protein>
    <submittedName>
        <fullName evidence="1">Uncharacterized protein</fullName>
    </submittedName>
</protein>
<reference evidence="1 2" key="1">
    <citation type="submission" date="2020-12" db="EMBL/GenBank/DDBJ databases">
        <title>Effect of drift, selection, and recombination on the evolution of hybrid genomes in Candida yeast pathogens.</title>
        <authorList>
            <person name="Mixao V."/>
            <person name="Ksiezopolska E."/>
            <person name="Saus E."/>
            <person name="Boekhout T."/>
            <person name="Gacser A."/>
            <person name="Gabaldon T."/>
        </authorList>
    </citation>
    <scope>NUCLEOTIDE SEQUENCE [LARGE SCALE GENOMIC DNA]</scope>
    <source>
        <strain evidence="1 2">BP57</strain>
    </source>
</reference>
<organism evidence="1 2">
    <name type="scientific">Candida metapsilosis</name>
    <dbReference type="NCBI Taxonomy" id="273372"/>
    <lineage>
        <taxon>Eukaryota</taxon>
        <taxon>Fungi</taxon>
        <taxon>Dikarya</taxon>
        <taxon>Ascomycota</taxon>
        <taxon>Saccharomycotina</taxon>
        <taxon>Pichiomycetes</taxon>
        <taxon>Debaryomycetaceae</taxon>
        <taxon>Candida/Lodderomyces clade</taxon>
        <taxon>Candida</taxon>
    </lineage>
</organism>
<keyword evidence="2" id="KW-1185">Reference proteome</keyword>
<evidence type="ECO:0000313" key="1">
    <source>
        <dbReference type="EMBL" id="KAG5419717.1"/>
    </source>
</evidence>
<accession>A0A8H7ZJ37</accession>
<dbReference type="RefSeq" id="XP_067548833.1">
    <property type="nucleotide sequence ID" value="XM_067690359.1"/>
</dbReference>
<dbReference type="Proteomes" id="UP000669133">
    <property type="component" value="Unassembled WGS sequence"/>
</dbReference>
<dbReference type="OrthoDB" id="4079690at2759"/>
<proteinExistence type="predicted"/>
<gene>
    <name evidence="1" type="ORF">I9W82_001597</name>
</gene>
<comment type="caution">
    <text evidence="1">The sequence shown here is derived from an EMBL/GenBank/DDBJ whole genome shotgun (WGS) entry which is preliminary data.</text>
</comment>